<keyword evidence="2" id="KW-0472">Membrane</keyword>
<feature type="transmembrane region" description="Helical" evidence="2">
    <location>
        <begin position="177"/>
        <end position="195"/>
    </location>
</feature>
<proteinExistence type="predicted"/>
<evidence type="ECO:0008006" key="5">
    <source>
        <dbReference type="Google" id="ProtNLM"/>
    </source>
</evidence>
<dbReference type="Proteomes" id="UP000192591">
    <property type="component" value="Unassembled WGS sequence"/>
</dbReference>
<evidence type="ECO:0000313" key="3">
    <source>
        <dbReference type="EMBL" id="OQO91964.1"/>
    </source>
</evidence>
<sequence>MSTYKEELRRDRAAKAEQARADRLAEAEQRRKDRELEAEQRRKDQAAAAADARKDQREREARKQDRKQKRKAALRAVLATVGENRVAASIYGIALVSFVMSAPAMADYGHRIYAGSAWPFTGWLLPVVTELSMWACAFAVHHRRRTAPGTSVLWLLVGVALSTALAAALNAMKGLTIGWDASVVMGVVSIAGVLLHQMTVAGQPRTRGDREAARIARQVARKERAARQAAIADAAVEITDDGTARLVFEPGVYRIGRDRDPRLRPEVSPLDRPGPWDVLDDEIAALLDAEATTDRDGDVSGGGVATLDRPGSETGSETGGDGKKPGETPKRRGGRRARPMGELRADLAALIQAHPEAVSWSGSRLARELGCDKRRALSLRNELNQSKGEQ</sequence>
<keyword evidence="2" id="KW-0812">Transmembrane</keyword>
<evidence type="ECO:0000313" key="4">
    <source>
        <dbReference type="Proteomes" id="UP000192591"/>
    </source>
</evidence>
<dbReference type="STRING" id="1962155.B1813_06685"/>
<dbReference type="EMBL" id="MWIH01000005">
    <property type="protein sequence ID" value="OQO91964.1"/>
    <property type="molecule type" value="Genomic_DNA"/>
</dbReference>
<gene>
    <name evidence="3" type="ORF">B1813_06685</name>
</gene>
<evidence type="ECO:0000256" key="1">
    <source>
        <dbReference type="SAM" id="MobiDB-lite"/>
    </source>
</evidence>
<keyword evidence="4" id="KW-1185">Reference proteome</keyword>
<feature type="transmembrane region" description="Helical" evidence="2">
    <location>
        <begin position="72"/>
        <end position="100"/>
    </location>
</feature>
<evidence type="ECO:0000256" key="2">
    <source>
        <dbReference type="SAM" id="Phobius"/>
    </source>
</evidence>
<comment type="caution">
    <text evidence="3">The sequence shown here is derived from an EMBL/GenBank/DDBJ whole genome shotgun (WGS) entry which is preliminary data.</text>
</comment>
<reference evidence="3 4" key="1">
    <citation type="submission" date="2017-02" db="EMBL/GenBank/DDBJ databases">
        <title>Draft genome of Saccharomonospora sp. 154.</title>
        <authorList>
            <person name="Alonso-Carmona G.S."/>
            <person name="De La Haba R."/>
            <person name="Vera-Gargallo B."/>
            <person name="Sandoval-Trujillo A.H."/>
            <person name="Ramirez-Duran N."/>
            <person name="Ventosa A."/>
        </authorList>
    </citation>
    <scope>NUCLEOTIDE SEQUENCE [LARGE SCALE GENOMIC DNA]</scope>
    <source>
        <strain evidence="3 4">LRS4.154</strain>
    </source>
</reference>
<feature type="region of interest" description="Disordered" evidence="1">
    <location>
        <begin position="290"/>
        <end position="343"/>
    </location>
</feature>
<feature type="compositionally biased region" description="Basic and acidic residues" evidence="1">
    <location>
        <begin position="320"/>
        <end position="330"/>
    </location>
</feature>
<keyword evidence="2" id="KW-1133">Transmembrane helix</keyword>
<dbReference type="AlphaFoldDB" id="A0A1V9A4U5"/>
<protein>
    <recommendedName>
        <fullName evidence="5">DUF2637 domain-containing protein</fullName>
    </recommendedName>
</protein>
<accession>A0A1V9A4U5</accession>
<feature type="transmembrane region" description="Helical" evidence="2">
    <location>
        <begin position="152"/>
        <end position="171"/>
    </location>
</feature>
<feature type="region of interest" description="Disordered" evidence="1">
    <location>
        <begin position="1"/>
        <end position="68"/>
    </location>
</feature>
<name>A0A1V9A4U5_SACPI</name>
<organism evidence="3 4">
    <name type="scientific">Saccharomonospora piscinae</name>
    <dbReference type="NCBI Taxonomy" id="687388"/>
    <lineage>
        <taxon>Bacteria</taxon>
        <taxon>Bacillati</taxon>
        <taxon>Actinomycetota</taxon>
        <taxon>Actinomycetes</taxon>
        <taxon>Pseudonocardiales</taxon>
        <taxon>Pseudonocardiaceae</taxon>
        <taxon>Saccharomonospora</taxon>
    </lineage>
</organism>
<feature type="compositionally biased region" description="Basic and acidic residues" evidence="1">
    <location>
        <begin position="1"/>
        <end position="63"/>
    </location>
</feature>
<dbReference type="RefSeq" id="WP_081191102.1">
    <property type="nucleotide sequence ID" value="NZ_MWIH01000005.1"/>
</dbReference>
<feature type="transmembrane region" description="Helical" evidence="2">
    <location>
        <begin position="120"/>
        <end position="140"/>
    </location>
</feature>